<dbReference type="PANTHER" id="PTHR47366:SF1">
    <property type="entry name" value="TWO-ON-TWO HEMOGLOBIN-3"/>
    <property type="match status" value="1"/>
</dbReference>
<dbReference type="CDD" id="cd14771">
    <property type="entry name" value="TrHb2_Mt-trHbO-like_O"/>
    <property type="match status" value="1"/>
</dbReference>
<evidence type="ECO:0000256" key="3">
    <source>
        <dbReference type="ARBA" id="ARBA00022723"/>
    </source>
</evidence>
<keyword evidence="4" id="KW-0408">Iron</keyword>
<dbReference type="RefSeq" id="WP_344174020.1">
    <property type="nucleotide sequence ID" value="NZ_BAAARY010000021.1"/>
</dbReference>
<evidence type="ECO:0000256" key="4">
    <source>
        <dbReference type="ARBA" id="ARBA00023004"/>
    </source>
</evidence>
<accession>A0ABN3NQ57</accession>
<sequence>MTEHPGQITFFDAMGGEPTFRRLVGEFYAGVAHDPLLRPMYPEDELGPAADRLTLFLMQYWGGPNTYSAQRGHPRLRIRHAPFQVGLAERDAWLRHMRRAVDVIDLPAELSATLWEYLERAANFLVNTDEPQASPELPKQP</sequence>
<dbReference type="SUPFAM" id="SSF46458">
    <property type="entry name" value="Globin-like"/>
    <property type="match status" value="1"/>
</dbReference>
<gene>
    <name evidence="6" type="ORF">GCM10010201_32520</name>
</gene>
<evidence type="ECO:0000256" key="2">
    <source>
        <dbReference type="ARBA" id="ARBA00022617"/>
    </source>
</evidence>
<dbReference type="Proteomes" id="UP001499978">
    <property type="component" value="Unassembled WGS sequence"/>
</dbReference>
<dbReference type="EMBL" id="BAAARY010000021">
    <property type="protein sequence ID" value="GAA2530569.1"/>
    <property type="molecule type" value="Genomic_DNA"/>
</dbReference>
<organism evidence="6 7">
    <name type="scientific">Pilimelia columellifera subsp. columellifera</name>
    <dbReference type="NCBI Taxonomy" id="706583"/>
    <lineage>
        <taxon>Bacteria</taxon>
        <taxon>Bacillati</taxon>
        <taxon>Actinomycetota</taxon>
        <taxon>Actinomycetes</taxon>
        <taxon>Micromonosporales</taxon>
        <taxon>Micromonosporaceae</taxon>
        <taxon>Pilimelia</taxon>
    </lineage>
</organism>
<comment type="caution">
    <text evidence="6">The sequence shown here is derived from an EMBL/GenBank/DDBJ whole genome shotgun (WGS) entry which is preliminary data.</text>
</comment>
<evidence type="ECO:0000256" key="5">
    <source>
        <dbReference type="ARBA" id="ARBA00034496"/>
    </source>
</evidence>
<dbReference type="Gene3D" id="1.10.490.10">
    <property type="entry name" value="Globins"/>
    <property type="match status" value="1"/>
</dbReference>
<comment type="similarity">
    <text evidence="5">Belongs to the truncated hemoglobin family. Group II subfamily.</text>
</comment>
<name>A0ABN3NQ57_9ACTN</name>
<keyword evidence="2" id="KW-0349">Heme</keyword>
<evidence type="ECO:0000256" key="1">
    <source>
        <dbReference type="ARBA" id="ARBA00022448"/>
    </source>
</evidence>
<proteinExistence type="inferred from homology"/>
<dbReference type="Pfam" id="PF01152">
    <property type="entry name" value="Bac_globin"/>
    <property type="match status" value="1"/>
</dbReference>
<evidence type="ECO:0000313" key="7">
    <source>
        <dbReference type="Proteomes" id="UP001499978"/>
    </source>
</evidence>
<dbReference type="InterPro" id="IPR009050">
    <property type="entry name" value="Globin-like_sf"/>
</dbReference>
<reference evidence="6 7" key="1">
    <citation type="journal article" date="2019" name="Int. J. Syst. Evol. Microbiol.">
        <title>The Global Catalogue of Microorganisms (GCM) 10K type strain sequencing project: providing services to taxonomists for standard genome sequencing and annotation.</title>
        <authorList>
            <consortium name="The Broad Institute Genomics Platform"/>
            <consortium name="The Broad Institute Genome Sequencing Center for Infectious Disease"/>
            <person name="Wu L."/>
            <person name="Ma J."/>
        </authorList>
    </citation>
    <scope>NUCLEOTIDE SEQUENCE [LARGE SCALE GENOMIC DNA]</scope>
    <source>
        <strain evidence="6 7">JCM 3367</strain>
    </source>
</reference>
<keyword evidence="1" id="KW-0813">Transport</keyword>
<dbReference type="InterPro" id="IPR044203">
    <property type="entry name" value="GlbO/GLB3-like"/>
</dbReference>
<keyword evidence="7" id="KW-1185">Reference proteome</keyword>
<evidence type="ECO:0000313" key="6">
    <source>
        <dbReference type="EMBL" id="GAA2530569.1"/>
    </source>
</evidence>
<keyword evidence="3" id="KW-0479">Metal-binding</keyword>
<dbReference type="InterPro" id="IPR012292">
    <property type="entry name" value="Globin/Proto"/>
</dbReference>
<protein>
    <submittedName>
        <fullName evidence="6">Globin</fullName>
    </submittedName>
</protein>
<dbReference type="PANTHER" id="PTHR47366">
    <property type="entry name" value="TWO-ON-TWO HEMOGLOBIN-3"/>
    <property type="match status" value="1"/>
</dbReference>
<dbReference type="InterPro" id="IPR001486">
    <property type="entry name" value="Hemoglobin_trunc"/>
</dbReference>